<keyword evidence="4" id="KW-0238">DNA-binding</keyword>
<dbReference type="InterPro" id="IPR015424">
    <property type="entry name" value="PyrdxlP-dep_Trfase"/>
</dbReference>
<keyword evidence="2" id="KW-0663">Pyridoxal phosphate</keyword>
<feature type="domain" description="HTH gntR-type" evidence="6">
    <location>
        <begin position="26"/>
        <end position="94"/>
    </location>
</feature>
<dbReference type="CDD" id="cd00609">
    <property type="entry name" value="AAT_like"/>
    <property type="match status" value="1"/>
</dbReference>
<dbReference type="EMBL" id="PJNB01000001">
    <property type="protein sequence ID" value="PKW13075.1"/>
    <property type="molecule type" value="Genomic_DNA"/>
</dbReference>
<dbReference type="SUPFAM" id="SSF46785">
    <property type="entry name" value="Winged helix' DNA-binding domain"/>
    <property type="match status" value="1"/>
</dbReference>
<dbReference type="PANTHER" id="PTHR46577:SF1">
    <property type="entry name" value="HTH-TYPE TRANSCRIPTIONAL REGULATORY PROTEIN GABR"/>
    <property type="match status" value="1"/>
</dbReference>
<sequence>MVFAPSAHIHGRKLVELLGAWEGTARPSSQALAAALRQLALDGRLPPGTRLPAERELADALGVSRTLIARTFDRLREDGFAASRRGAGSWVKLPDQVRDNESHGGWFPTAGTEVLNLAQATPGGPPELCAAVDRARLRFVEQLSGHGYQPQGLPMLRERIAERYAKRGLPTGPEQILVTNGAQHGFALLLRMLVSPGERVLVEHPTYPNALEAIRGLNATPVAVPMVEDGWDVELLAANLRQTSPRLAYLIPDFHNPTGVRLDAGGRAQLARALARTCTTAVIDETLAEIDLTGAEAPLPMAGFTDRAILVGSASKSFWGGLRLGWIRASEDFVQRMVIGRAAVDLGSPILEQLALAELLQDADQVLERRRVESIERRDCLIAALREHLPHWRYRVPDGGLALWCDIGAPVSSRLSVAAEQHGVRVAPGARFSVYGSLERWMRVPYTLPGDQLEEAVRRLAAATASVPEGPGNTILTAPIA</sequence>
<proteinExistence type="inferred from homology"/>
<dbReference type="GO" id="GO:0003700">
    <property type="term" value="F:DNA-binding transcription factor activity"/>
    <property type="evidence" value="ECO:0007669"/>
    <property type="project" value="InterPro"/>
</dbReference>
<keyword evidence="8" id="KW-1185">Reference proteome</keyword>
<dbReference type="GO" id="GO:0003677">
    <property type="term" value="F:DNA binding"/>
    <property type="evidence" value="ECO:0007669"/>
    <property type="project" value="UniProtKB-KW"/>
</dbReference>
<dbReference type="PRINTS" id="PR00035">
    <property type="entry name" value="HTHGNTR"/>
</dbReference>
<evidence type="ECO:0000259" key="6">
    <source>
        <dbReference type="PROSITE" id="PS50949"/>
    </source>
</evidence>
<dbReference type="OrthoDB" id="199743at2"/>
<reference evidence="7" key="1">
    <citation type="submission" date="2017-12" db="EMBL/GenBank/DDBJ databases">
        <title>Sequencing the genomes of 1000 Actinobacteria strains.</title>
        <authorList>
            <person name="Klenk H.-P."/>
        </authorList>
    </citation>
    <scope>NUCLEOTIDE SEQUENCE [LARGE SCALE GENOMIC DNA]</scope>
    <source>
        <strain evidence="7">DSM 44228</strain>
    </source>
</reference>
<keyword evidence="5" id="KW-0804">Transcription</keyword>
<dbReference type="PANTHER" id="PTHR46577">
    <property type="entry name" value="HTH-TYPE TRANSCRIPTIONAL REGULATORY PROTEIN GABR"/>
    <property type="match status" value="1"/>
</dbReference>
<dbReference type="PROSITE" id="PS50949">
    <property type="entry name" value="HTH_GNTR"/>
    <property type="match status" value="1"/>
</dbReference>
<gene>
    <name evidence="7" type="ORF">A8926_0576</name>
</gene>
<dbReference type="AlphaFoldDB" id="A0A2N3XQY3"/>
<dbReference type="InterPro" id="IPR000524">
    <property type="entry name" value="Tscrpt_reg_HTH_GntR"/>
</dbReference>
<dbReference type="Proteomes" id="UP000233786">
    <property type="component" value="Unassembled WGS sequence"/>
</dbReference>
<evidence type="ECO:0000313" key="8">
    <source>
        <dbReference type="Proteomes" id="UP000233786"/>
    </source>
</evidence>
<dbReference type="Pfam" id="PF00155">
    <property type="entry name" value="Aminotran_1_2"/>
    <property type="match status" value="1"/>
</dbReference>
<dbReference type="SUPFAM" id="SSF53383">
    <property type="entry name" value="PLP-dependent transferases"/>
    <property type="match status" value="1"/>
</dbReference>
<evidence type="ECO:0000256" key="5">
    <source>
        <dbReference type="ARBA" id="ARBA00023163"/>
    </source>
</evidence>
<dbReference type="Gene3D" id="1.10.10.10">
    <property type="entry name" value="Winged helix-like DNA-binding domain superfamily/Winged helix DNA-binding domain"/>
    <property type="match status" value="1"/>
</dbReference>
<dbReference type="InterPro" id="IPR015421">
    <property type="entry name" value="PyrdxlP-dep_Trfase_major"/>
</dbReference>
<dbReference type="Gene3D" id="3.40.640.10">
    <property type="entry name" value="Type I PLP-dependent aspartate aminotransferase-like (Major domain)"/>
    <property type="match status" value="1"/>
</dbReference>
<evidence type="ECO:0000256" key="4">
    <source>
        <dbReference type="ARBA" id="ARBA00023125"/>
    </source>
</evidence>
<dbReference type="RefSeq" id="WP_010312284.1">
    <property type="nucleotide sequence ID" value="NZ_CP061007.1"/>
</dbReference>
<dbReference type="CDD" id="cd07377">
    <property type="entry name" value="WHTH_GntR"/>
    <property type="match status" value="1"/>
</dbReference>
<keyword evidence="3" id="KW-0805">Transcription regulation</keyword>
<evidence type="ECO:0000256" key="2">
    <source>
        <dbReference type="ARBA" id="ARBA00022898"/>
    </source>
</evidence>
<dbReference type="InterPro" id="IPR036388">
    <property type="entry name" value="WH-like_DNA-bd_sf"/>
</dbReference>
<dbReference type="STRING" id="994479.GCA_000194155_05935"/>
<evidence type="ECO:0000313" key="7">
    <source>
        <dbReference type="EMBL" id="PKW13075.1"/>
    </source>
</evidence>
<evidence type="ECO:0000256" key="1">
    <source>
        <dbReference type="ARBA" id="ARBA00005384"/>
    </source>
</evidence>
<organism evidence="7 8">
    <name type="scientific">Saccharopolyspora spinosa</name>
    <dbReference type="NCBI Taxonomy" id="60894"/>
    <lineage>
        <taxon>Bacteria</taxon>
        <taxon>Bacillati</taxon>
        <taxon>Actinomycetota</taxon>
        <taxon>Actinomycetes</taxon>
        <taxon>Pseudonocardiales</taxon>
        <taxon>Pseudonocardiaceae</taxon>
        <taxon>Saccharopolyspora</taxon>
    </lineage>
</organism>
<dbReference type="SMART" id="SM00345">
    <property type="entry name" value="HTH_GNTR"/>
    <property type="match status" value="1"/>
</dbReference>
<comment type="similarity">
    <text evidence="1">In the C-terminal section; belongs to the class-I pyridoxal-phosphate-dependent aminotransferase family.</text>
</comment>
<dbReference type="InterPro" id="IPR051446">
    <property type="entry name" value="HTH_trans_reg/aminotransferase"/>
</dbReference>
<comment type="caution">
    <text evidence="7">The sequence shown here is derived from an EMBL/GenBank/DDBJ whole genome shotgun (WGS) entry which is preliminary data.</text>
</comment>
<name>A0A2N3XQY3_SACSN</name>
<dbReference type="GO" id="GO:0030170">
    <property type="term" value="F:pyridoxal phosphate binding"/>
    <property type="evidence" value="ECO:0007669"/>
    <property type="project" value="InterPro"/>
</dbReference>
<protein>
    <submittedName>
        <fullName evidence="7">GntR family transcriptional regulator</fullName>
    </submittedName>
</protein>
<dbReference type="InterPro" id="IPR036390">
    <property type="entry name" value="WH_DNA-bd_sf"/>
</dbReference>
<dbReference type="Pfam" id="PF00392">
    <property type="entry name" value="GntR"/>
    <property type="match status" value="1"/>
</dbReference>
<evidence type="ECO:0000256" key="3">
    <source>
        <dbReference type="ARBA" id="ARBA00023015"/>
    </source>
</evidence>
<dbReference type="InterPro" id="IPR004839">
    <property type="entry name" value="Aminotransferase_I/II_large"/>
</dbReference>
<accession>A0A2N3XQY3</accession>